<feature type="transmembrane region" description="Helical" evidence="1">
    <location>
        <begin position="97"/>
        <end position="114"/>
    </location>
</feature>
<dbReference type="STRING" id="349064.SAMN05660429_02354"/>
<keyword evidence="1" id="KW-0472">Membrane</keyword>
<dbReference type="EMBL" id="FOHK01000011">
    <property type="protein sequence ID" value="SET67044.1"/>
    <property type="molecule type" value="Genomic_DNA"/>
</dbReference>
<keyword evidence="1" id="KW-0812">Transmembrane</keyword>
<feature type="transmembrane region" description="Helical" evidence="1">
    <location>
        <begin position="67"/>
        <end position="90"/>
    </location>
</feature>
<evidence type="ECO:0000313" key="2">
    <source>
        <dbReference type="EMBL" id="SET67044.1"/>
    </source>
</evidence>
<feature type="transmembrane region" description="Helical" evidence="1">
    <location>
        <begin position="12"/>
        <end position="28"/>
    </location>
</feature>
<reference evidence="2 3" key="1">
    <citation type="submission" date="2016-10" db="EMBL/GenBank/DDBJ databases">
        <authorList>
            <person name="de Groot N.N."/>
        </authorList>
    </citation>
    <scope>NUCLEOTIDE SEQUENCE [LARGE SCALE GENOMIC DNA]</scope>
    <source>
        <strain evidence="2 3">DSM 19706</strain>
    </source>
</reference>
<gene>
    <name evidence="2" type="ORF">SAMN05660429_02354</name>
</gene>
<accession>A0A1I0GAI9</accession>
<name>A0A1I0GAI9_THASX</name>
<keyword evidence="1" id="KW-1133">Transmembrane helix</keyword>
<protein>
    <submittedName>
        <fullName evidence="2">Uncharacterized protein</fullName>
    </submittedName>
</protein>
<organism evidence="2 3">
    <name type="scientific">Thalassotalea agarivorans</name>
    <name type="common">Thalassomonas agarivorans</name>
    <dbReference type="NCBI Taxonomy" id="349064"/>
    <lineage>
        <taxon>Bacteria</taxon>
        <taxon>Pseudomonadati</taxon>
        <taxon>Pseudomonadota</taxon>
        <taxon>Gammaproteobacteria</taxon>
        <taxon>Alteromonadales</taxon>
        <taxon>Colwelliaceae</taxon>
        <taxon>Thalassotalea</taxon>
    </lineage>
</organism>
<evidence type="ECO:0000313" key="3">
    <source>
        <dbReference type="Proteomes" id="UP000199308"/>
    </source>
</evidence>
<dbReference type="AlphaFoldDB" id="A0A1I0GAI9"/>
<dbReference type="Proteomes" id="UP000199308">
    <property type="component" value="Unassembled WGS sequence"/>
</dbReference>
<sequence length="118" mass="13191">MLRFKGKLNSALLGASVGLIFVAFWYGINSCETCSNYMVVTLWVDYARLAMWPSAILLVGDPMGTNYALQAVSAVLNVLLFSVLAFLLHLGVRKGKHYITCALFLFCTVYYSVFKLYL</sequence>
<evidence type="ECO:0000256" key="1">
    <source>
        <dbReference type="SAM" id="Phobius"/>
    </source>
</evidence>
<proteinExistence type="predicted"/>
<keyword evidence="3" id="KW-1185">Reference proteome</keyword>